<protein>
    <submittedName>
        <fullName evidence="2">Uncharacterized protein</fullName>
    </submittedName>
</protein>
<keyword evidence="1" id="KW-0472">Membrane</keyword>
<sequence length="56" mass="6473">MTADKTEEATPRRYFRMCGSSNNGVSNTVFCIMMVFVVIGIMLLWKIPSFIIYFQN</sequence>
<dbReference type="EMBL" id="HACA01032234">
    <property type="protein sequence ID" value="CDW49595.1"/>
    <property type="molecule type" value="Transcribed_RNA"/>
</dbReference>
<feature type="transmembrane region" description="Helical" evidence="1">
    <location>
        <begin position="24"/>
        <end position="45"/>
    </location>
</feature>
<organism evidence="2">
    <name type="scientific">Lepeophtheirus salmonis</name>
    <name type="common">Salmon louse</name>
    <name type="synonym">Caligus salmonis</name>
    <dbReference type="NCBI Taxonomy" id="72036"/>
    <lineage>
        <taxon>Eukaryota</taxon>
        <taxon>Metazoa</taxon>
        <taxon>Ecdysozoa</taxon>
        <taxon>Arthropoda</taxon>
        <taxon>Crustacea</taxon>
        <taxon>Multicrustacea</taxon>
        <taxon>Hexanauplia</taxon>
        <taxon>Copepoda</taxon>
        <taxon>Siphonostomatoida</taxon>
        <taxon>Caligidae</taxon>
        <taxon>Lepeophtheirus</taxon>
    </lineage>
</organism>
<keyword evidence="1" id="KW-1133">Transmembrane helix</keyword>
<proteinExistence type="predicted"/>
<name>A0A0K2VGT4_LEPSM</name>
<evidence type="ECO:0000313" key="2">
    <source>
        <dbReference type="EMBL" id="CDW49595.1"/>
    </source>
</evidence>
<keyword evidence="1" id="KW-0812">Transmembrane</keyword>
<reference evidence="2" key="1">
    <citation type="submission" date="2014-05" db="EMBL/GenBank/DDBJ databases">
        <authorList>
            <person name="Chronopoulou M."/>
        </authorList>
    </citation>
    <scope>NUCLEOTIDE SEQUENCE</scope>
    <source>
        <tissue evidence="2">Whole organism</tissue>
    </source>
</reference>
<evidence type="ECO:0000256" key="1">
    <source>
        <dbReference type="SAM" id="Phobius"/>
    </source>
</evidence>
<dbReference type="AlphaFoldDB" id="A0A0K2VGT4"/>
<accession>A0A0K2VGT4</accession>